<dbReference type="Proteomes" id="UP000543224">
    <property type="component" value="Unassembled WGS sequence"/>
</dbReference>
<gene>
    <name evidence="2" type="ORF">HKBW3S25_00609</name>
</gene>
<reference evidence="2 3" key="1">
    <citation type="journal article" date="2020" name="Front. Microbiol.">
        <title>Single-cell genomics of novel Actinobacteria with the Wood-Ljungdahl pathway discovered in a serpentinizing system.</title>
        <authorList>
            <person name="Merino N."/>
            <person name="Kawai M."/>
            <person name="Boyd E.S."/>
            <person name="Colman D.R."/>
            <person name="McGlynn S.E."/>
            <person name="Nealson K.H."/>
            <person name="Kurokawa K."/>
            <person name="Hongoh Y."/>
        </authorList>
    </citation>
    <scope>NUCLEOTIDE SEQUENCE [LARGE SCALE GENOMIC DNA]</scope>
    <source>
        <strain evidence="2 3">S25</strain>
    </source>
</reference>
<sequence length="66" mass="7371">LLRGEILLGLVQEGHLLQDRATEEIRQNAQEKTSGHSRPLPLSHPYQCSGGDQQQDQGHKESGLWV</sequence>
<evidence type="ECO:0000313" key="3">
    <source>
        <dbReference type="Proteomes" id="UP000543224"/>
    </source>
</evidence>
<organism evidence="2 3">
    <name type="scientific">Candidatus Hakubella thermalkaliphila</name>
    <dbReference type="NCBI Taxonomy" id="2754717"/>
    <lineage>
        <taxon>Bacteria</taxon>
        <taxon>Bacillati</taxon>
        <taxon>Actinomycetota</taxon>
        <taxon>Actinomycetota incertae sedis</taxon>
        <taxon>Candidatus Hakubellales</taxon>
        <taxon>Candidatus Hakubellaceae</taxon>
        <taxon>Candidatus Hakubella</taxon>
    </lineage>
</organism>
<evidence type="ECO:0000256" key="1">
    <source>
        <dbReference type="SAM" id="MobiDB-lite"/>
    </source>
</evidence>
<feature type="region of interest" description="Disordered" evidence="1">
    <location>
        <begin position="25"/>
        <end position="66"/>
    </location>
</feature>
<protein>
    <submittedName>
        <fullName evidence="2">Uncharacterized protein</fullName>
    </submittedName>
</protein>
<dbReference type="EMBL" id="BLRX01000045">
    <property type="protein sequence ID" value="GFP25151.1"/>
    <property type="molecule type" value="Genomic_DNA"/>
</dbReference>
<feature type="non-terminal residue" evidence="2">
    <location>
        <position position="1"/>
    </location>
</feature>
<name>A0A6V8P107_9ACTN</name>
<comment type="caution">
    <text evidence="2">The sequence shown here is derived from an EMBL/GenBank/DDBJ whole genome shotgun (WGS) entry which is preliminary data.</text>
</comment>
<dbReference type="AlphaFoldDB" id="A0A6V8P107"/>
<feature type="compositionally biased region" description="Basic and acidic residues" evidence="1">
    <location>
        <begin position="57"/>
        <end position="66"/>
    </location>
</feature>
<accession>A0A6V8P107</accession>
<evidence type="ECO:0000313" key="2">
    <source>
        <dbReference type="EMBL" id="GFP25151.1"/>
    </source>
</evidence>
<proteinExistence type="predicted"/>